<dbReference type="HAMAP" id="MF_00066">
    <property type="entry name" value="Sulf_adenylyltr"/>
    <property type="match status" value="1"/>
</dbReference>
<accession>A0A075GA63</accession>
<dbReference type="SUPFAM" id="SSF52374">
    <property type="entry name" value="Nucleotidylyl transferase"/>
    <property type="match status" value="1"/>
</dbReference>
<sequence length="393" mass="43676">MWSTHGPQQVKILSEGAGVSKPHGGNLVNRFSNIDPSGLSSISISADLANDVENIADGIFSPLEGFLSQQDFESVVSKGRLSNGTPWTIPIVLDVDESTASKIKDSGNVLLKNPDGLGVAVLNVEETFSFDKEKTVKGVYGTDDNSHPGVAKTLAMNDFLVSGKIDYIKRPEDIEIRKFRMTPLETREAFSKSGWKKIVAFQTRNPPHVAHEVLQKTAITTRDGVFVNPLVGKKKSGDFKDEVIIKSYEAMIENYYPENRCKLGTLHTEMRYAGPKEAIHHAIMRQNYGCTHIIIGRDHAGVGKFYDPFAAQKIFDDYNDLEIAPIFFPAFFYCKKCLTFTNPKVCPHDETSREQVSGTKLRSLLQEGKAPSEFILRPEVAKVILGYDKPFVD</sequence>
<evidence type="ECO:0000256" key="7">
    <source>
        <dbReference type="HAMAP-Rule" id="MF_00066"/>
    </source>
</evidence>
<evidence type="ECO:0000256" key="2">
    <source>
        <dbReference type="ARBA" id="ARBA00022679"/>
    </source>
</evidence>
<dbReference type="UniPathway" id="UPA00140">
    <property type="reaction ID" value="UER00204"/>
</dbReference>
<evidence type="ECO:0000259" key="8">
    <source>
        <dbReference type="Pfam" id="PF01747"/>
    </source>
</evidence>
<dbReference type="GO" id="GO:0005524">
    <property type="term" value="F:ATP binding"/>
    <property type="evidence" value="ECO:0007669"/>
    <property type="project" value="UniProtKB-KW"/>
</dbReference>
<dbReference type="Pfam" id="PF01747">
    <property type="entry name" value="ATP-sulfurylase"/>
    <property type="match status" value="1"/>
</dbReference>
<dbReference type="EC" id="2.7.7.4" evidence="7"/>
<dbReference type="Pfam" id="PF14306">
    <property type="entry name" value="PUA_2"/>
    <property type="match status" value="1"/>
</dbReference>
<dbReference type="Gene3D" id="3.10.400.10">
    <property type="entry name" value="Sulfate adenylyltransferase"/>
    <property type="match status" value="1"/>
</dbReference>
<feature type="domain" description="Sulphate adenylyltransferase catalytic" evidence="8">
    <location>
        <begin position="178"/>
        <end position="385"/>
    </location>
</feature>
<gene>
    <name evidence="10" type="primary">met3</name>
    <name evidence="7" type="synonym">sat</name>
</gene>
<dbReference type="PANTHER" id="PTHR43509">
    <property type="match status" value="1"/>
</dbReference>
<keyword evidence="3 7" id="KW-0548">Nucleotidyltransferase</keyword>
<dbReference type="NCBIfam" id="TIGR00339">
    <property type="entry name" value="sopT"/>
    <property type="match status" value="1"/>
</dbReference>
<comment type="catalytic activity">
    <reaction evidence="7">
        <text>sulfate + ATP + H(+) = adenosine 5'-phosphosulfate + diphosphate</text>
        <dbReference type="Rhea" id="RHEA:18133"/>
        <dbReference type="ChEBI" id="CHEBI:15378"/>
        <dbReference type="ChEBI" id="CHEBI:16189"/>
        <dbReference type="ChEBI" id="CHEBI:30616"/>
        <dbReference type="ChEBI" id="CHEBI:33019"/>
        <dbReference type="ChEBI" id="CHEBI:58243"/>
        <dbReference type="EC" id="2.7.7.4"/>
    </reaction>
</comment>
<dbReference type="CDD" id="cd00517">
    <property type="entry name" value="ATPS"/>
    <property type="match status" value="1"/>
</dbReference>
<dbReference type="InterPro" id="IPR025980">
    <property type="entry name" value="ATP-Sase_PUA-like_dom"/>
</dbReference>
<dbReference type="InterPro" id="IPR020792">
    <property type="entry name" value="SO4_adenylyltransferase_pro"/>
</dbReference>
<dbReference type="GO" id="GO:0004781">
    <property type="term" value="F:sulfate adenylyltransferase (ATP) activity"/>
    <property type="evidence" value="ECO:0007669"/>
    <property type="project" value="UniProtKB-UniRule"/>
</dbReference>
<evidence type="ECO:0000256" key="6">
    <source>
        <dbReference type="ARBA" id="ARBA00037980"/>
    </source>
</evidence>
<dbReference type="AlphaFoldDB" id="A0A075GA63"/>
<dbReference type="NCBIfam" id="NF003166">
    <property type="entry name" value="PRK04149.1"/>
    <property type="match status" value="1"/>
</dbReference>
<dbReference type="GO" id="GO:0070814">
    <property type="term" value="P:hydrogen sulfide biosynthetic process"/>
    <property type="evidence" value="ECO:0007669"/>
    <property type="project" value="UniProtKB-UniRule"/>
</dbReference>
<keyword evidence="2 7" id="KW-0808">Transferase</keyword>
<dbReference type="PANTHER" id="PTHR43509:SF1">
    <property type="entry name" value="SULFATE ADENYLYLTRANSFERASE"/>
    <property type="match status" value="1"/>
</dbReference>
<feature type="domain" description="ATP-sulfurylase PUA-like" evidence="9">
    <location>
        <begin position="21"/>
        <end position="169"/>
    </location>
</feature>
<evidence type="ECO:0000313" key="10">
    <source>
        <dbReference type="EMBL" id="AIF00539.1"/>
    </source>
</evidence>
<comment type="pathway">
    <text evidence="1 7">Sulfur metabolism; hydrogen sulfide biosynthesis; sulfite from sulfate: step 1/3.</text>
</comment>
<reference evidence="10" key="1">
    <citation type="journal article" date="2014" name="Genome Biol. Evol.">
        <title>Pangenome evidence for extensive interdomain horizontal transfer affecting lineage core and shell genes in uncultured planktonic thaumarchaeota and euryarchaeota.</title>
        <authorList>
            <person name="Deschamps P."/>
            <person name="Zivanovic Y."/>
            <person name="Moreira D."/>
            <person name="Rodriguez-Valera F."/>
            <person name="Lopez-Garcia P."/>
        </authorList>
    </citation>
    <scope>NUCLEOTIDE SEQUENCE</scope>
</reference>
<evidence type="ECO:0000256" key="1">
    <source>
        <dbReference type="ARBA" id="ARBA00005048"/>
    </source>
</evidence>
<dbReference type="SUPFAM" id="SSF88697">
    <property type="entry name" value="PUA domain-like"/>
    <property type="match status" value="1"/>
</dbReference>
<dbReference type="Gene3D" id="3.40.50.620">
    <property type="entry name" value="HUPs"/>
    <property type="match status" value="1"/>
</dbReference>
<evidence type="ECO:0000256" key="5">
    <source>
        <dbReference type="ARBA" id="ARBA00022840"/>
    </source>
</evidence>
<keyword evidence="5 7" id="KW-0067">ATP-binding</keyword>
<comment type="similarity">
    <text evidence="6 7">Belongs to the sulfate adenylyltransferase family.</text>
</comment>
<evidence type="ECO:0000256" key="4">
    <source>
        <dbReference type="ARBA" id="ARBA00022741"/>
    </source>
</evidence>
<dbReference type="InterPro" id="IPR002650">
    <property type="entry name" value="Sulphate_adenylyltransferase"/>
</dbReference>
<proteinExistence type="inferred from homology"/>
<evidence type="ECO:0000256" key="3">
    <source>
        <dbReference type="ARBA" id="ARBA00022695"/>
    </source>
</evidence>
<protein>
    <recommendedName>
        <fullName evidence="7">Sulfate adenylyltransferase</fullName>
        <ecNumber evidence="7">2.7.7.4</ecNumber>
    </recommendedName>
    <alternativeName>
        <fullName evidence="7">ATP-sulfurylase</fullName>
    </alternativeName>
    <alternativeName>
        <fullName evidence="7">Sulfate adenylate transferase</fullName>
        <shortName evidence="7">SAT</shortName>
    </alternativeName>
</protein>
<dbReference type="EMBL" id="KF900594">
    <property type="protein sequence ID" value="AIF00539.1"/>
    <property type="molecule type" value="Genomic_DNA"/>
</dbReference>
<organism evidence="10">
    <name type="scientific">uncultured marine thaumarchaeote KM3_135_A07</name>
    <dbReference type="NCBI Taxonomy" id="1456003"/>
    <lineage>
        <taxon>Archaea</taxon>
        <taxon>Nitrososphaerota</taxon>
        <taxon>environmental samples</taxon>
    </lineage>
</organism>
<dbReference type="GO" id="GO:0000103">
    <property type="term" value="P:sulfate assimilation"/>
    <property type="evidence" value="ECO:0007669"/>
    <property type="project" value="UniProtKB-UniRule"/>
</dbReference>
<dbReference type="InterPro" id="IPR024951">
    <property type="entry name" value="Sulfurylase_cat_dom"/>
</dbReference>
<keyword evidence="4 7" id="KW-0547">Nucleotide-binding</keyword>
<dbReference type="InterPro" id="IPR015947">
    <property type="entry name" value="PUA-like_sf"/>
</dbReference>
<name>A0A075GA63_9ARCH</name>
<evidence type="ECO:0000259" key="9">
    <source>
        <dbReference type="Pfam" id="PF14306"/>
    </source>
</evidence>
<dbReference type="InterPro" id="IPR014729">
    <property type="entry name" value="Rossmann-like_a/b/a_fold"/>
</dbReference>